<feature type="signal peptide" evidence="2">
    <location>
        <begin position="1"/>
        <end position="19"/>
    </location>
</feature>
<dbReference type="RefSeq" id="WP_119453812.1">
    <property type="nucleotide sequence ID" value="NZ_QWGA01000005.1"/>
</dbReference>
<keyword evidence="4" id="KW-1185">Reference proteome</keyword>
<dbReference type="EMBL" id="QWGA01000005">
    <property type="protein sequence ID" value="RIJ29763.1"/>
    <property type="molecule type" value="Genomic_DNA"/>
</dbReference>
<name>A0A399RGW3_9PROT</name>
<reference evidence="3 4" key="1">
    <citation type="submission" date="2018-08" db="EMBL/GenBank/DDBJ databases">
        <title>Henriciella mobilis sp. nov., isolated from seawater.</title>
        <authorList>
            <person name="Cheng H."/>
            <person name="Wu Y.-H."/>
            <person name="Xu X.-W."/>
            <person name="Guo L.-L."/>
        </authorList>
    </citation>
    <scope>NUCLEOTIDE SEQUENCE [LARGE SCALE GENOMIC DNA]</scope>
    <source>
        <strain evidence="3 4">CCUG67844</strain>
    </source>
</reference>
<dbReference type="Proteomes" id="UP000265845">
    <property type="component" value="Unassembled WGS sequence"/>
</dbReference>
<dbReference type="SUPFAM" id="SSF54427">
    <property type="entry name" value="NTF2-like"/>
    <property type="match status" value="1"/>
</dbReference>
<sequence length="187" mass="20128">MIRLLLLSAVTAFALSACGGGDETSEGGLISPGNPENAEAQAPSEADRQSAAEQAVIETPEAEAALQRWANALEARDWETARQVWAQNGEASGLSAEEYAEAHEKYQTVSITIEDGRAEDNAGKLYFEGQVTMEGELQNGDAYMMQGPVVLSRVADLPGASTEELSWRIEMSDLRPRPVDEETGEPQ</sequence>
<feature type="chain" id="PRO_5017419633" description="Nuclear transport factor 2 family protein" evidence="2">
    <location>
        <begin position="20"/>
        <end position="187"/>
    </location>
</feature>
<accession>A0A399RGW3</accession>
<comment type="caution">
    <text evidence="3">The sequence shown here is derived from an EMBL/GenBank/DDBJ whole genome shotgun (WGS) entry which is preliminary data.</text>
</comment>
<evidence type="ECO:0000256" key="1">
    <source>
        <dbReference type="SAM" id="MobiDB-lite"/>
    </source>
</evidence>
<dbReference type="AlphaFoldDB" id="A0A399RGW3"/>
<evidence type="ECO:0000313" key="3">
    <source>
        <dbReference type="EMBL" id="RIJ29763.1"/>
    </source>
</evidence>
<proteinExistence type="predicted"/>
<evidence type="ECO:0008006" key="5">
    <source>
        <dbReference type="Google" id="ProtNLM"/>
    </source>
</evidence>
<feature type="compositionally biased region" description="Basic and acidic residues" evidence="1">
    <location>
        <begin position="168"/>
        <end position="180"/>
    </location>
</feature>
<evidence type="ECO:0000313" key="4">
    <source>
        <dbReference type="Proteomes" id="UP000265845"/>
    </source>
</evidence>
<dbReference type="PROSITE" id="PS51257">
    <property type="entry name" value="PROKAR_LIPOPROTEIN"/>
    <property type="match status" value="1"/>
</dbReference>
<gene>
    <name evidence="3" type="ORF">D1222_08350</name>
</gene>
<feature type="region of interest" description="Disordered" evidence="1">
    <location>
        <begin position="21"/>
        <end position="50"/>
    </location>
</feature>
<evidence type="ECO:0000256" key="2">
    <source>
        <dbReference type="SAM" id="SignalP"/>
    </source>
</evidence>
<feature type="region of interest" description="Disordered" evidence="1">
    <location>
        <begin position="168"/>
        <end position="187"/>
    </location>
</feature>
<organism evidence="3 4">
    <name type="scientific">Henriciella algicola</name>
    <dbReference type="NCBI Taxonomy" id="1608422"/>
    <lineage>
        <taxon>Bacteria</taxon>
        <taxon>Pseudomonadati</taxon>
        <taxon>Pseudomonadota</taxon>
        <taxon>Alphaproteobacteria</taxon>
        <taxon>Hyphomonadales</taxon>
        <taxon>Hyphomonadaceae</taxon>
        <taxon>Henriciella</taxon>
    </lineage>
</organism>
<dbReference type="OrthoDB" id="485556at2"/>
<dbReference type="InterPro" id="IPR032710">
    <property type="entry name" value="NTF2-like_dom_sf"/>
</dbReference>
<keyword evidence="2" id="KW-0732">Signal</keyword>
<protein>
    <recommendedName>
        <fullName evidence="5">Nuclear transport factor 2 family protein</fullName>
    </recommendedName>
</protein>